<dbReference type="RefSeq" id="WP_407288236.1">
    <property type="nucleotide sequence ID" value="NZ_CP147982.1"/>
</dbReference>
<evidence type="ECO:0000313" key="2">
    <source>
        <dbReference type="Proteomes" id="UP001626628"/>
    </source>
</evidence>
<proteinExistence type="predicted"/>
<sequence length="157" mass="17886">MTEYAWHKEIKGWGVATEISLGNRRADCQLRCGKRAEVQARPLPPDEVAGREAHADLWLLDCRAAHRSRRLMVWSDPQFGTLFRWERAWQGFAISKRPVFLNLELDLRTGHGTFLEVTGWTFDGYRATGTGQIHTAASLRSWMRYGLPLAGHQPVAL</sequence>
<protein>
    <submittedName>
        <fullName evidence="1">Uncharacterized protein</fullName>
    </submittedName>
</protein>
<evidence type="ECO:0000313" key="1">
    <source>
        <dbReference type="EMBL" id="WXK80077.1"/>
    </source>
</evidence>
<accession>A0ABZ2QYW9</accession>
<dbReference type="EMBL" id="CP147982">
    <property type="protein sequence ID" value="WXK80077.1"/>
    <property type="molecule type" value="Genomic_DNA"/>
</dbReference>
<organism evidence="1 2">
    <name type="scientific">Streptomyces sirii</name>
    <dbReference type="NCBI Taxonomy" id="3127701"/>
    <lineage>
        <taxon>Bacteria</taxon>
        <taxon>Bacillati</taxon>
        <taxon>Actinomycetota</taxon>
        <taxon>Actinomycetes</taxon>
        <taxon>Kitasatosporales</taxon>
        <taxon>Streptomycetaceae</taxon>
        <taxon>Streptomyces</taxon>
    </lineage>
</organism>
<dbReference type="Proteomes" id="UP001626628">
    <property type="component" value="Chromosome"/>
</dbReference>
<reference evidence="1 2" key="1">
    <citation type="submission" date="2024-03" db="EMBL/GenBank/DDBJ databases">
        <title>The complete genome of Streptomyces sirii sp.nov.</title>
        <authorList>
            <person name="Zakalyukina Y.V."/>
            <person name="Belik A.R."/>
            <person name="Biryukov M.V."/>
            <person name="Baturina O.A."/>
            <person name="Kabilov M.R."/>
        </authorList>
    </citation>
    <scope>NUCLEOTIDE SEQUENCE [LARGE SCALE GENOMIC DNA]</scope>
    <source>
        <strain evidence="1 2">BP-8</strain>
    </source>
</reference>
<keyword evidence="2" id="KW-1185">Reference proteome</keyword>
<name>A0ABZ2QYW9_9ACTN</name>
<gene>
    <name evidence="1" type="ORF">WAB15_31020</name>
</gene>